<sequence>MRTLRFFLASPEVLANPLSLLRCFGSDSSQAYPDLDTLFHTDFRRVSDFRSHYTRSPHTLISTCAPLIT</sequence>
<evidence type="ECO:0000313" key="1">
    <source>
        <dbReference type="EMBL" id="MBW63759.1"/>
    </source>
</evidence>
<accession>A0A2M4CER8</accession>
<dbReference type="EMBL" id="GGFJ01014618">
    <property type="protein sequence ID" value="MBW63759.1"/>
    <property type="molecule type" value="Transcribed_RNA"/>
</dbReference>
<organism evidence="1">
    <name type="scientific">Anopheles marajoara</name>
    <dbReference type="NCBI Taxonomy" id="58244"/>
    <lineage>
        <taxon>Eukaryota</taxon>
        <taxon>Metazoa</taxon>
        <taxon>Ecdysozoa</taxon>
        <taxon>Arthropoda</taxon>
        <taxon>Hexapoda</taxon>
        <taxon>Insecta</taxon>
        <taxon>Pterygota</taxon>
        <taxon>Neoptera</taxon>
        <taxon>Endopterygota</taxon>
        <taxon>Diptera</taxon>
        <taxon>Nematocera</taxon>
        <taxon>Culicoidea</taxon>
        <taxon>Culicidae</taxon>
        <taxon>Anophelinae</taxon>
        <taxon>Anopheles</taxon>
    </lineage>
</organism>
<protein>
    <submittedName>
        <fullName evidence="1">Putative secreted protein</fullName>
    </submittedName>
</protein>
<dbReference type="AlphaFoldDB" id="A0A2M4CER8"/>
<name>A0A2M4CER8_9DIPT</name>
<proteinExistence type="predicted"/>
<reference evidence="1" key="1">
    <citation type="submission" date="2018-01" db="EMBL/GenBank/DDBJ databases">
        <title>An insight into the sialome of Amazonian anophelines.</title>
        <authorList>
            <person name="Ribeiro J.M."/>
            <person name="Scarpassa V."/>
            <person name="Calvo E."/>
        </authorList>
    </citation>
    <scope>NUCLEOTIDE SEQUENCE</scope>
    <source>
        <tissue evidence="1">Salivary glands</tissue>
    </source>
</reference>